<name>A0ABR4H933_9EURO</name>
<evidence type="ECO:0000313" key="1">
    <source>
        <dbReference type="EMBL" id="KAL2811959.1"/>
    </source>
</evidence>
<comment type="caution">
    <text evidence="1">The sequence shown here is derived from an EMBL/GenBank/DDBJ whole genome shotgun (WGS) entry which is preliminary data.</text>
</comment>
<gene>
    <name evidence="1" type="ORF">BJX63DRAFT_263881</name>
</gene>
<proteinExistence type="predicted"/>
<dbReference type="Proteomes" id="UP001610334">
    <property type="component" value="Unassembled WGS sequence"/>
</dbReference>
<organism evidence="1 2">
    <name type="scientific">Aspergillus granulosus</name>
    <dbReference type="NCBI Taxonomy" id="176169"/>
    <lineage>
        <taxon>Eukaryota</taxon>
        <taxon>Fungi</taxon>
        <taxon>Dikarya</taxon>
        <taxon>Ascomycota</taxon>
        <taxon>Pezizomycotina</taxon>
        <taxon>Eurotiomycetes</taxon>
        <taxon>Eurotiomycetidae</taxon>
        <taxon>Eurotiales</taxon>
        <taxon>Aspergillaceae</taxon>
        <taxon>Aspergillus</taxon>
        <taxon>Aspergillus subgen. Nidulantes</taxon>
    </lineage>
</organism>
<protein>
    <submittedName>
        <fullName evidence="1">Uncharacterized protein</fullName>
    </submittedName>
</protein>
<sequence length="182" mass="20807">MALRSRPTLKTYLTVTTKPIKPLSSQIRRITLQQHTSYPKQDNRGQNSKLFTEFDRTILSPERAETAYSGTDNKVGDDHYAYDPTVTNPETEFKLFEDEVRVDGECDPLFISPANRDFSQTLDRDLDGRAILRDKGDRQGAAGSVRGWVNKHGTVQLRKGDGEQGSDYERMLRGLRRLQMNR</sequence>
<dbReference type="PANTHER" id="PTHR42090:SF1">
    <property type="match status" value="1"/>
</dbReference>
<keyword evidence="2" id="KW-1185">Reference proteome</keyword>
<dbReference type="PANTHER" id="PTHR42090">
    <property type="match status" value="1"/>
</dbReference>
<reference evidence="1 2" key="1">
    <citation type="submission" date="2024-07" db="EMBL/GenBank/DDBJ databases">
        <title>Section-level genome sequencing and comparative genomics of Aspergillus sections Usti and Cavernicolus.</title>
        <authorList>
            <consortium name="Lawrence Berkeley National Laboratory"/>
            <person name="Nybo J.L."/>
            <person name="Vesth T.C."/>
            <person name="Theobald S."/>
            <person name="Frisvad J.C."/>
            <person name="Larsen T.O."/>
            <person name="Kjaerboelling I."/>
            <person name="Rothschild-Mancinelli K."/>
            <person name="Lyhne E.K."/>
            <person name="Kogle M.E."/>
            <person name="Barry K."/>
            <person name="Clum A."/>
            <person name="Na H."/>
            <person name="Ledsgaard L."/>
            <person name="Lin J."/>
            <person name="Lipzen A."/>
            <person name="Kuo A."/>
            <person name="Riley R."/>
            <person name="Mondo S."/>
            <person name="Labutti K."/>
            <person name="Haridas S."/>
            <person name="Pangalinan J."/>
            <person name="Salamov A.A."/>
            <person name="Simmons B.A."/>
            <person name="Magnuson J.K."/>
            <person name="Chen J."/>
            <person name="Drula E."/>
            <person name="Henrissat B."/>
            <person name="Wiebenga A."/>
            <person name="Lubbers R.J."/>
            <person name="Gomes A.C."/>
            <person name="Makela M.R."/>
            <person name="Stajich J."/>
            <person name="Grigoriev I.V."/>
            <person name="Mortensen U.H."/>
            <person name="De Vries R.P."/>
            <person name="Baker S.E."/>
            <person name="Andersen M.R."/>
        </authorList>
    </citation>
    <scope>NUCLEOTIDE SEQUENCE [LARGE SCALE GENOMIC DNA]</scope>
    <source>
        <strain evidence="1 2">CBS 588.65</strain>
    </source>
</reference>
<dbReference type="EMBL" id="JBFXLT010000052">
    <property type="protein sequence ID" value="KAL2811959.1"/>
    <property type="molecule type" value="Genomic_DNA"/>
</dbReference>
<evidence type="ECO:0000313" key="2">
    <source>
        <dbReference type="Proteomes" id="UP001610334"/>
    </source>
</evidence>
<accession>A0ABR4H933</accession>